<feature type="region of interest" description="Disordered" evidence="6">
    <location>
        <begin position="190"/>
        <end position="223"/>
    </location>
</feature>
<organism evidence="11">
    <name type="scientific">Chlorella variabilis</name>
    <name type="common">Green alga</name>
    <dbReference type="NCBI Taxonomy" id="554065"/>
    <lineage>
        <taxon>Eukaryota</taxon>
        <taxon>Viridiplantae</taxon>
        <taxon>Chlorophyta</taxon>
        <taxon>core chlorophytes</taxon>
        <taxon>Trebouxiophyceae</taxon>
        <taxon>Chlorellales</taxon>
        <taxon>Chlorellaceae</taxon>
        <taxon>Chlorella clade</taxon>
        <taxon>Chlorella</taxon>
    </lineage>
</organism>
<dbReference type="InterPro" id="IPR001650">
    <property type="entry name" value="Helicase_C-like"/>
</dbReference>
<dbReference type="InParanoid" id="E1Z2K3"/>
<evidence type="ECO:0000259" key="8">
    <source>
        <dbReference type="PROSITE" id="PS51194"/>
    </source>
</evidence>
<accession>E1Z2K3</accession>
<feature type="compositionally biased region" description="Low complexity" evidence="6">
    <location>
        <begin position="1220"/>
        <end position="1238"/>
    </location>
</feature>
<proteinExistence type="predicted"/>
<dbReference type="Pfam" id="PF00271">
    <property type="entry name" value="Helicase_C"/>
    <property type="match status" value="1"/>
</dbReference>
<gene>
    <name evidence="10" type="ORF">CHLNCDRAFT_56509</name>
</gene>
<feature type="region of interest" description="Disordered" evidence="6">
    <location>
        <begin position="1109"/>
        <end position="1128"/>
    </location>
</feature>
<dbReference type="InterPro" id="IPR014978">
    <property type="entry name" value="Gln-Leu-Gln_QLQ"/>
</dbReference>
<dbReference type="Pfam" id="PF00176">
    <property type="entry name" value="SNF2-rel_dom"/>
    <property type="match status" value="1"/>
</dbReference>
<keyword evidence="3" id="KW-0805">Transcription regulation</keyword>
<feature type="region of interest" description="Disordered" evidence="6">
    <location>
        <begin position="52"/>
        <end position="130"/>
    </location>
</feature>
<dbReference type="InterPro" id="IPR014001">
    <property type="entry name" value="Helicase_ATP-bd"/>
</dbReference>
<dbReference type="FunFam" id="3.40.50.10810:FF:000017">
    <property type="entry name" value="ATP-dependent helicase BRM"/>
    <property type="match status" value="1"/>
</dbReference>
<feature type="domain" description="Helicase C-terminal" evidence="8">
    <location>
        <begin position="753"/>
        <end position="934"/>
    </location>
</feature>
<feature type="domain" description="QLQ" evidence="9">
    <location>
        <begin position="32"/>
        <end position="67"/>
    </location>
</feature>
<evidence type="ECO:0000259" key="9">
    <source>
        <dbReference type="PROSITE" id="PS51666"/>
    </source>
</evidence>
<evidence type="ECO:0000256" key="1">
    <source>
        <dbReference type="ARBA" id="ARBA00004123"/>
    </source>
</evidence>
<sequence length="1238" mass="136080">MAPGQPVQGRASPAPAGKMQVSQAAAPASGRGFSQAQLLVLRQQIVVFKALKQKQKPEPAALAQIKPPPLLPAGTLVPVPPPKPPPAAPRPQQPSQFRPPAPGMLPPGVAAGAPGMLPMSAPMVRPAGTMPAGMTPATLAAAQQAQAAQQQAQQQAQLAQQQRAVAQQQAQQQAQLAQQQRAAAQQQAVQQATQQQPAQQQQASRAPRPQSARHSGQGPVYTLAAAPKGGVFTAPAPQSGFLRPQQLRYDVAPLLQYEYNRMVARKEAERQAQVDATLKGPGQQQAGTGFRYSSHQMPIGSATLEKLRLRLQAKQLEVRRAVQAEQEEIMQEYLHKLASKIASVKMSAEISKAMARAQEEARAKGLSEEEVQAAAHAAAEEAAVTSDTKRTAATLMDAQSRYYALAHSNTEEVVDQPKLLRPPGNARLREYQIVGLQWMVSLYNNHLNGLLADEMGLGKTVQVMSLIAYLMEKKQNFGPHLIIVPNAVIVNWKSELTQWLPSVRCVYYVGNKDERARKYAQEVQSLQFNVLVTTYEFIMRDRARLSKVEWQYIVIDEAQRMKDRQSKLARDLDKFKASRRLLLSGTPLQNDLQELWSLLNLLLPEVFDDKKMFAEWFGEAIASTQGAAGADADWLEMEKRVVVIHRLHQILEPFMLRRQVEDVESKLPPKVPVVVKVAMSPYQSTIYGWIKASGTLRLDPTAPFLGKFRREYASLNNKCMELRKVCNHPMLSYPPETWAVGDAIVRQCGKMLVLDRLLVKMKVTGHRVLLFSTMTKLLDLLEVYLRWRQLPEHLGGGTMQYLRIDGSTALEDRESAIQQFNAKDSPAFIFLLSIRAAGRGLNLQSSDTVVIYDPDPNPKNEEQAIARSHRIGQTKEVRVIHLEAVADAPRGSVVPPNPAAVAAVAAGKRLYGDSIESLVRNEIQRTKIEMANEVIDAGRFDQQTSMEERRHTLEALLQDEDRQKRACNVVPTWSDLNREWARSEEELALFERLDREMQWFEPTSLAEVPRWMRWGPGDLPGAQALSSKHAPDVTAELAALTGTVLHNHHAPPAQTRHQLAQQQQHWEQQQQQQQQHYAPPAAAWARPPAAQQPSRLVAAVQALEPEPTVTTLSSLGGDEGEEVEFGNDEEEEVLDENINMDDAETASQGGASTSAGMPRVPSTAATAAAAAAAAGGAAAVAGWEADGAGVAAEGWEEGEEPPHKRHRKGLTVHFAEDAADQPSAPEPAQQQQQASPTG</sequence>
<dbReference type="GO" id="GO:0005634">
    <property type="term" value="C:nucleus"/>
    <property type="evidence" value="ECO:0007669"/>
    <property type="project" value="UniProtKB-SubCell"/>
</dbReference>
<dbReference type="GO" id="GO:0005524">
    <property type="term" value="F:ATP binding"/>
    <property type="evidence" value="ECO:0007669"/>
    <property type="project" value="InterPro"/>
</dbReference>
<dbReference type="Gene3D" id="3.40.50.300">
    <property type="entry name" value="P-loop containing nucleotide triphosphate hydrolases"/>
    <property type="match status" value="1"/>
</dbReference>
<dbReference type="OrthoDB" id="6017at2759"/>
<feature type="domain" description="Helicase ATP-binding" evidence="7">
    <location>
        <begin position="440"/>
        <end position="605"/>
    </location>
</feature>
<evidence type="ECO:0000313" key="11">
    <source>
        <dbReference type="Proteomes" id="UP000008141"/>
    </source>
</evidence>
<feature type="compositionally biased region" description="Acidic residues" evidence="6">
    <location>
        <begin position="1118"/>
        <end position="1128"/>
    </location>
</feature>
<evidence type="ECO:0000256" key="6">
    <source>
        <dbReference type="SAM" id="MobiDB-lite"/>
    </source>
</evidence>
<dbReference type="GO" id="GO:0006355">
    <property type="term" value="P:regulation of DNA-templated transcription"/>
    <property type="evidence" value="ECO:0007669"/>
    <property type="project" value="InterPro"/>
</dbReference>
<feature type="compositionally biased region" description="Low complexity" evidence="6">
    <location>
        <begin position="190"/>
        <end position="213"/>
    </location>
</feature>
<dbReference type="PROSITE" id="PS51666">
    <property type="entry name" value="QLQ"/>
    <property type="match status" value="1"/>
</dbReference>
<dbReference type="FunCoup" id="E1Z2K3">
    <property type="interactions" value="1425"/>
</dbReference>
<dbReference type="Proteomes" id="UP000008141">
    <property type="component" value="Unassembled WGS sequence"/>
</dbReference>
<dbReference type="InterPro" id="IPR027417">
    <property type="entry name" value="P-loop_NTPase"/>
</dbReference>
<dbReference type="AlphaFoldDB" id="E1Z2K3"/>
<dbReference type="GO" id="GO:0016787">
    <property type="term" value="F:hydrolase activity"/>
    <property type="evidence" value="ECO:0007669"/>
    <property type="project" value="UniProtKB-KW"/>
</dbReference>
<dbReference type="PROSITE" id="PS51194">
    <property type="entry name" value="HELICASE_CTER"/>
    <property type="match status" value="1"/>
</dbReference>
<keyword evidence="2" id="KW-0378">Hydrolase</keyword>
<feature type="coiled-coil region" evidence="5">
    <location>
        <begin position="142"/>
        <end position="187"/>
    </location>
</feature>
<evidence type="ECO:0000256" key="4">
    <source>
        <dbReference type="ARBA" id="ARBA00023242"/>
    </source>
</evidence>
<dbReference type="eggNOG" id="KOG0386">
    <property type="taxonomic scope" value="Eukaryota"/>
</dbReference>
<evidence type="ECO:0000313" key="10">
    <source>
        <dbReference type="EMBL" id="EFN60014.1"/>
    </source>
</evidence>
<feature type="compositionally biased region" description="Low complexity" evidence="6">
    <location>
        <begin position="1052"/>
        <end position="1093"/>
    </location>
</feature>
<dbReference type="CDD" id="cd18793">
    <property type="entry name" value="SF2_C_SNF"/>
    <property type="match status" value="1"/>
</dbReference>
<keyword evidence="5" id="KW-0175">Coiled coil</keyword>
<evidence type="ECO:0000259" key="7">
    <source>
        <dbReference type="PROSITE" id="PS51192"/>
    </source>
</evidence>
<reference evidence="10 11" key="1">
    <citation type="journal article" date="2010" name="Plant Cell">
        <title>The Chlorella variabilis NC64A genome reveals adaptation to photosymbiosis, coevolution with viruses, and cryptic sex.</title>
        <authorList>
            <person name="Blanc G."/>
            <person name="Duncan G."/>
            <person name="Agarkova I."/>
            <person name="Borodovsky M."/>
            <person name="Gurnon J."/>
            <person name="Kuo A."/>
            <person name="Lindquist E."/>
            <person name="Lucas S."/>
            <person name="Pangilinan J."/>
            <person name="Polle J."/>
            <person name="Salamov A."/>
            <person name="Terry A."/>
            <person name="Yamada T."/>
            <person name="Dunigan D.D."/>
            <person name="Grigoriev I.V."/>
            <person name="Claverie J.M."/>
            <person name="Van Etten J.L."/>
        </authorList>
    </citation>
    <scope>NUCLEOTIDE SEQUENCE [LARGE SCALE GENOMIC DNA]</scope>
    <source>
        <strain evidence="10 11">NC64A</strain>
    </source>
</reference>
<keyword evidence="11" id="KW-1185">Reference proteome</keyword>
<evidence type="ECO:0000256" key="2">
    <source>
        <dbReference type="ARBA" id="ARBA00022801"/>
    </source>
</evidence>
<dbReference type="PANTHER" id="PTHR10799">
    <property type="entry name" value="SNF2/RAD54 HELICASE FAMILY"/>
    <property type="match status" value="1"/>
</dbReference>
<feature type="region of interest" description="Disordered" evidence="6">
    <location>
        <begin position="1048"/>
        <end position="1093"/>
    </location>
</feature>
<dbReference type="InterPro" id="IPR038718">
    <property type="entry name" value="SNF2-like_sf"/>
</dbReference>
<comment type="subcellular location">
    <subcellularLocation>
        <location evidence="1">Nucleus</location>
    </subcellularLocation>
</comment>
<dbReference type="STRING" id="554065.E1Z2K3"/>
<feature type="region of interest" description="Disordered" evidence="6">
    <location>
        <begin position="1190"/>
        <end position="1238"/>
    </location>
</feature>
<dbReference type="KEGG" id="cvr:CHLNCDRAFT_56509"/>
<protein>
    <submittedName>
        <fullName evidence="10">Uncharacterized protein</fullName>
    </submittedName>
</protein>
<evidence type="ECO:0000256" key="5">
    <source>
        <dbReference type="SAM" id="Coils"/>
    </source>
</evidence>
<dbReference type="InterPro" id="IPR000330">
    <property type="entry name" value="SNF2_N"/>
</dbReference>
<name>E1Z2K3_CHLVA</name>
<dbReference type="RefSeq" id="XP_005852116.1">
    <property type="nucleotide sequence ID" value="XM_005852054.1"/>
</dbReference>
<dbReference type="SMART" id="SM00490">
    <property type="entry name" value="HELICc"/>
    <property type="match status" value="1"/>
</dbReference>
<dbReference type="SMART" id="SM00487">
    <property type="entry name" value="DEXDc"/>
    <property type="match status" value="1"/>
</dbReference>
<evidence type="ECO:0000256" key="3">
    <source>
        <dbReference type="ARBA" id="ARBA00023015"/>
    </source>
</evidence>
<dbReference type="Gene3D" id="3.40.50.10810">
    <property type="entry name" value="Tandem AAA-ATPase domain"/>
    <property type="match status" value="1"/>
</dbReference>
<dbReference type="GeneID" id="17359109"/>
<dbReference type="PROSITE" id="PS51192">
    <property type="entry name" value="HELICASE_ATP_BIND_1"/>
    <property type="match status" value="1"/>
</dbReference>
<dbReference type="InterPro" id="IPR049730">
    <property type="entry name" value="SNF2/RAD54-like_C"/>
</dbReference>
<dbReference type="EMBL" id="GL433835">
    <property type="protein sequence ID" value="EFN60014.1"/>
    <property type="molecule type" value="Genomic_DNA"/>
</dbReference>
<keyword evidence="4" id="KW-0539">Nucleus</keyword>
<keyword evidence="3" id="KW-0804">Transcription</keyword>
<feature type="compositionally biased region" description="Pro residues" evidence="6">
    <location>
        <begin position="78"/>
        <end position="105"/>
    </location>
</feature>
<feature type="region of interest" description="Disordered" evidence="6">
    <location>
        <begin position="1"/>
        <end position="31"/>
    </location>
</feature>
<dbReference type="SUPFAM" id="SSF52540">
    <property type="entry name" value="P-loop containing nucleoside triphosphate hydrolases"/>
    <property type="match status" value="2"/>
</dbReference>